<dbReference type="InterPro" id="IPR000055">
    <property type="entry name" value="Restrct_endonuc_typeI_TRD"/>
</dbReference>
<dbReference type="Pfam" id="PF01420">
    <property type="entry name" value="Methylase_S"/>
    <property type="match status" value="1"/>
</dbReference>
<dbReference type="OrthoDB" id="1002506at2"/>
<evidence type="ECO:0000256" key="2">
    <source>
        <dbReference type="ARBA" id="ARBA00022747"/>
    </source>
</evidence>
<evidence type="ECO:0000313" key="6">
    <source>
        <dbReference type="Proteomes" id="UP000248857"/>
    </source>
</evidence>
<dbReference type="EMBL" id="PQWO01000004">
    <property type="protein sequence ID" value="PZD73925.1"/>
    <property type="molecule type" value="Genomic_DNA"/>
</dbReference>
<dbReference type="InterPro" id="IPR044946">
    <property type="entry name" value="Restrct_endonuc_typeI_TRD_sf"/>
</dbReference>
<dbReference type="AlphaFoldDB" id="A0A2W1JRL2"/>
<organism evidence="5 6">
    <name type="scientific">Acaryochloris thomasi RCC1774</name>
    <dbReference type="NCBI Taxonomy" id="1764569"/>
    <lineage>
        <taxon>Bacteria</taxon>
        <taxon>Bacillati</taxon>
        <taxon>Cyanobacteriota</taxon>
        <taxon>Cyanophyceae</taxon>
        <taxon>Acaryochloridales</taxon>
        <taxon>Acaryochloridaceae</taxon>
        <taxon>Acaryochloris</taxon>
        <taxon>Acaryochloris thomasi</taxon>
    </lineage>
</organism>
<dbReference type="Gene3D" id="3.90.220.20">
    <property type="entry name" value="DNA methylase specificity domains"/>
    <property type="match status" value="1"/>
</dbReference>
<dbReference type="GO" id="GO:0003677">
    <property type="term" value="F:DNA binding"/>
    <property type="evidence" value="ECO:0007669"/>
    <property type="project" value="UniProtKB-KW"/>
</dbReference>
<sequence>MKTTVLKNLAFMWVGYPFRTRIEPDKNGSITVVQLRNLKENGGLDLSEAITVNLDDVAPQLWLMPGDVVFYSRGSSMLAALIPEGIGKAIAAAPLLLIRVKDKKELNSGYLVWFLNHHQFGQRRLWARREGSNIKMISKAGLSTIQIDIPSLADQLKIADLAELRRRENALVLRLQEKRNSYMDAVLMRCMQGASD</sequence>
<dbReference type="GO" id="GO:0009307">
    <property type="term" value="P:DNA restriction-modification system"/>
    <property type="evidence" value="ECO:0007669"/>
    <property type="project" value="UniProtKB-KW"/>
</dbReference>
<accession>A0A2W1JRL2</accession>
<feature type="domain" description="Type I restriction modification DNA specificity" evidence="4">
    <location>
        <begin position="66"/>
        <end position="160"/>
    </location>
</feature>
<keyword evidence="3" id="KW-0238">DNA-binding</keyword>
<dbReference type="Proteomes" id="UP000248857">
    <property type="component" value="Unassembled WGS sequence"/>
</dbReference>
<protein>
    <recommendedName>
        <fullName evidence="4">Type I restriction modification DNA specificity domain-containing protein</fullName>
    </recommendedName>
</protein>
<name>A0A2W1JRL2_9CYAN</name>
<evidence type="ECO:0000256" key="1">
    <source>
        <dbReference type="ARBA" id="ARBA00010923"/>
    </source>
</evidence>
<dbReference type="CDD" id="cd16961">
    <property type="entry name" value="RMtype1_S_TRD-CR_like"/>
    <property type="match status" value="1"/>
</dbReference>
<dbReference type="SUPFAM" id="SSF116734">
    <property type="entry name" value="DNA methylase specificity domain"/>
    <property type="match status" value="1"/>
</dbReference>
<evidence type="ECO:0000256" key="3">
    <source>
        <dbReference type="ARBA" id="ARBA00023125"/>
    </source>
</evidence>
<evidence type="ECO:0000313" key="5">
    <source>
        <dbReference type="EMBL" id="PZD73925.1"/>
    </source>
</evidence>
<dbReference type="RefSeq" id="WP_110985480.1">
    <property type="nucleotide sequence ID" value="NZ_CAWNWM010000004.1"/>
</dbReference>
<evidence type="ECO:0000259" key="4">
    <source>
        <dbReference type="Pfam" id="PF01420"/>
    </source>
</evidence>
<comment type="caution">
    <text evidence="5">The sequence shown here is derived from an EMBL/GenBank/DDBJ whole genome shotgun (WGS) entry which is preliminary data.</text>
</comment>
<gene>
    <name evidence="5" type="ORF">C1752_01495</name>
</gene>
<keyword evidence="2" id="KW-0680">Restriction system</keyword>
<proteinExistence type="inferred from homology"/>
<reference evidence="5 6" key="1">
    <citation type="journal article" date="2018" name="Sci. Rep.">
        <title>A novel species of the marine cyanobacterium Acaryochloris with a unique pigment content and lifestyle.</title>
        <authorList>
            <person name="Partensky F."/>
            <person name="Six C."/>
            <person name="Ratin M."/>
            <person name="Garczarek L."/>
            <person name="Vaulot D."/>
            <person name="Probert I."/>
            <person name="Calteau A."/>
            <person name="Gourvil P."/>
            <person name="Marie D."/>
            <person name="Grebert T."/>
            <person name="Bouchier C."/>
            <person name="Le Panse S."/>
            <person name="Gachenot M."/>
            <person name="Rodriguez F."/>
            <person name="Garrido J.L."/>
        </authorList>
    </citation>
    <scope>NUCLEOTIDE SEQUENCE [LARGE SCALE GENOMIC DNA]</scope>
    <source>
        <strain evidence="5 6">RCC1774</strain>
    </source>
</reference>
<comment type="similarity">
    <text evidence="1">Belongs to the type-I restriction system S methylase family.</text>
</comment>
<keyword evidence="6" id="KW-1185">Reference proteome</keyword>